<evidence type="ECO:0000313" key="3">
    <source>
        <dbReference type="Proteomes" id="UP001432075"/>
    </source>
</evidence>
<keyword evidence="1" id="KW-0732">Signal</keyword>
<dbReference type="Proteomes" id="UP001432075">
    <property type="component" value="Chromosome"/>
</dbReference>
<evidence type="ECO:0008006" key="4">
    <source>
        <dbReference type="Google" id="ProtNLM"/>
    </source>
</evidence>
<reference evidence="2" key="1">
    <citation type="submission" date="2022-10" db="EMBL/GenBank/DDBJ databases">
        <title>The complete genomes of actinobacterial strains from the NBC collection.</title>
        <authorList>
            <person name="Joergensen T.S."/>
            <person name="Alvarez Arevalo M."/>
            <person name="Sterndorff E.B."/>
            <person name="Faurdal D."/>
            <person name="Vuksanovic O."/>
            <person name="Mourched A.-S."/>
            <person name="Charusanti P."/>
            <person name="Shaw S."/>
            <person name="Blin K."/>
            <person name="Weber T."/>
        </authorList>
    </citation>
    <scope>NUCLEOTIDE SEQUENCE</scope>
    <source>
        <strain evidence="2">NBC_00283</strain>
    </source>
</reference>
<evidence type="ECO:0000256" key="1">
    <source>
        <dbReference type="SAM" id="SignalP"/>
    </source>
</evidence>
<dbReference type="EMBL" id="CP108057">
    <property type="protein sequence ID" value="WUO45867.1"/>
    <property type="molecule type" value="Genomic_DNA"/>
</dbReference>
<accession>A0ABZ1RGF1</accession>
<dbReference type="PROSITE" id="PS51257">
    <property type="entry name" value="PROKAR_LIPOPROTEIN"/>
    <property type="match status" value="1"/>
</dbReference>
<feature type="signal peptide" evidence="1">
    <location>
        <begin position="1"/>
        <end position="32"/>
    </location>
</feature>
<gene>
    <name evidence="2" type="ORF">OHU17_08475</name>
</gene>
<evidence type="ECO:0000313" key="2">
    <source>
        <dbReference type="EMBL" id="WUO45867.1"/>
    </source>
</evidence>
<sequence>MTATDRRRRRRRASAAPATLLAGFLLAGCADATGIPGTDVFEVGDPARIKGEGGTMLLYLVDREGRLTPVLRPGPFPADPGSGTGPASKAPLYDTPAGFALSALLRGPTGAELAASLHTELPLAFAPVRDPERKDGLLTITLPFPVTALSEAARGQIVCTVAHAEPLDVDARVVLAGQSNSIVPAQECPVPAS</sequence>
<name>A0ABZ1RGF1_9ACTN</name>
<feature type="chain" id="PRO_5047274889" description="Lipoprotein" evidence="1">
    <location>
        <begin position="33"/>
        <end position="193"/>
    </location>
</feature>
<dbReference type="RefSeq" id="WP_328775637.1">
    <property type="nucleotide sequence ID" value="NZ_CP108057.1"/>
</dbReference>
<organism evidence="2 3">
    <name type="scientific">Streptomyces goshikiensis</name>
    <dbReference type="NCBI Taxonomy" id="1942"/>
    <lineage>
        <taxon>Bacteria</taxon>
        <taxon>Bacillati</taxon>
        <taxon>Actinomycetota</taxon>
        <taxon>Actinomycetes</taxon>
        <taxon>Kitasatosporales</taxon>
        <taxon>Streptomycetaceae</taxon>
        <taxon>Streptomyces</taxon>
    </lineage>
</organism>
<proteinExistence type="predicted"/>
<keyword evidence="3" id="KW-1185">Reference proteome</keyword>
<protein>
    <recommendedName>
        <fullName evidence="4">Lipoprotein</fullName>
    </recommendedName>
</protein>